<comment type="cofactor">
    <cofactor evidence="6">
        <name>Mg(2+)</name>
        <dbReference type="ChEBI" id="CHEBI:18420"/>
    </cofactor>
    <cofactor evidence="6">
        <name>Mn(2+)</name>
        <dbReference type="ChEBI" id="CHEBI:29035"/>
    </cofactor>
</comment>
<keyword evidence="6" id="KW-0474">Menaquinone biosynthesis</keyword>
<evidence type="ECO:0000313" key="10">
    <source>
        <dbReference type="Proteomes" id="UP000235703"/>
    </source>
</evidence>
<keyword evidence="5 6" id="KW-0464">Manganese</keyword>
<dbReference type="NCBIfam" id="TIGR00173">
    <property type="entry name" value="menD"/>
    <property type="match status" value="1"/>
</dbReference>
<dbReference type="InterPro" id="IPR029061">
    <property type="entry name" value="THDP-binding"/>
</dbReference>
<comment type="function">
    <text evidence="6">Catalyzes the thiamine diphosphate-dependent decarboxylation of 2-oxoglutarate and the subsequent addition of the resulting succinic semialdehyde-thiamine pyrophosphate anion to isochorismate to yield 2-succinyl-5-enolpyruvyl-6-hydroxy-3-cyclohexene-1-carboxylate (SEPHCHC).</text>
</comment>
<comment type="subunit">
    <text evidence="6">Homodimer.</text>
</comment>
<name>A0A2N6PJ23_9MICO</name>
<keyword evidence="2 6" id="KW-0479">Metal-binding</keyword>
<evidence type="ECO:0000256" key="2">
    <source>
        <dbReference type="ARBA" id="ARBA00022723"/>
    </source>
</evidence>
<comment type="pathway">
    <text evidence="6">Quinol/quinone metabolism; menaquinone biosynthesis.</text>
</comment>
<keyword evidence="3 6" id="KW-0460">Magnesium</keyword>
<comment type="catalytic activity">
    <reaction evidence="6">
        <text>isochorismate + 2-oxoglutarate + H(+) = 5-enolpyruvoyl-6-hydroxy-2-succinyl-cyclohex-3-ene-1-carboxylate + CO2</text>
        <dbReference type="Rhea" id="RHEA:25593"/>
        <dbReference type="ChEBI" id="CHEBI:15378"/>
        <dbReference type="ChEBI" id="CHEBI:16526"/>
        <dbReference type="ChEBI" id="CHEBI:16810"/>
        <dbReference type="ChEBI" id="CHEBI:29780"/>
        <dbReference type="ChEBI" id="CHEBI:58818"/>
        <dbReference type="EC" id="2.2.1.9"/>
    </reaction>
</comment>
<dbReference type="Pfam" id="PF02775">
    <property type="entry name" value="TPP_enzyme_C"/>
    <property type="match status" value="1"/>
</dbReference>
<evidence type="ECO:0000256" key="5">
    <source>
        <dbReference type="ARBA" id="ARBA00023211"/>
    </source>
</evidence>
<dbReference type="Gene3D" id="3.40.50.1220">
    <property type="entry name" value="TPP-binding domain"/>
    <property type="match status" value="1"/>
</dbReference>
<dbReference type="GO" id="GO:0070204">
    <property type="term" value="F:2-succinyl-5-enolpyruvyl-6-hydroxy-3-cyclohexene-1-carboxylic-acid synthase activity"/>
    <property type="evidence" value="ECO:0007669"/>
    <property type="project" value="UniProtKB-UniRule"/>
</dbReference>
<dbReference type="GO" id="GO:0009234">
    <property type="term" value="P:menaquinone biosynthetic process"/>
    <property type="evidence" value="ECO:0007669"/>
    <property type="project" value="UniProtKB-UniRule"/>
</dbReference>
<feature type="domain" description="Thiamine pyrophosphate enzyme TPP-binding" evidence="7">
    <location>
        <begin position="409"/>
        <end position="538"/>
    </location>
</feature>
<dbReference type="UniPathway" id="UPA00079"/>
<evidence type="ECO:0000256" key="4">
    <source>
        <dbReference type="ARBA" id="ARBA00023052"/>
    </source>
</evidence>
<dbReference type="Pfam" id="PF02776">
    <property type="entry name" value="TPP_enzyme_N"/>
    <property type="match status" value="1"/>
</dbReference>
<dbReference type="GO" id="GO:0030976">
    <property type="term" value="F:thiamine pyrophosphate binding"/>
    <property type="evidence" value="ECO:0007669"/>
    <property type="project" value="UniProtKB-UniRule"/>
</dbReference>
<keyword evidence="1 6" id="KW-0808">Transferase</keyword>
<evidence type="ECO:0000259" key="8">
    <source>
        <dbReference type="Pfam" id="PF02776"/>
    </source>
</evidence>
<dbReference type="InterPro" id="IPR012001">
    <property type="entry name" value="Thiamin_PyroP_enz_TPP-bd_dom"/>
</dbReference>
<dbReference type="SUPFAM" id="SSF52518">
    <property type="entry name" value="Thiamin diphosphate-binding fold (THDP-binding)"/>
    <property type="match status" value="2"/>
</dbReference>
<dbReference type="EMBL" id="PNFZ01000002">
    <property type="protein sequence ID" value="PMB98692.1"/>
    <property type="molecule type" value="Genomic_DNA"/>
</dbReference>
<protein>
    <recommendedName>
        <fullName evidence="6">2-succinyl-5-enolpyruvyl-6-hydroxy-3-cyclohexene-1-carboxylate synthase</fullName>
        <shortName evidence="6">SEPHCHC synthase</shortName>
        <ecNumber evidence="6">2.2.1.9</ecNumber>
    </recommendedName>
    <alternativeName>
        <fullName evidence="6">Menaquinone biosynthesis protein MenD</fullName>
    </alternativeName>
</protein>
<dbReference type="GO" id="GO:0030145">
    <property type="term" value="F:manganese ion binding"/>
    <property type="evidence" value="ECO:0007669"/>
    <property type="project" value="UniProtKB-UniRule"/>
</dbReference>
<dbReference type="InterPro" id="IPR004433">
    <property type="entry name" value="MenaQ_synth_MenD"/>
</dbReference>
<evidence type="ECO:0000313" key="9">
    <source>
        <dbReference type="EMBL" id="PMB98692.1"/>
    </source>
</evidence>
<dbReference type="AlphaFoldDB" id="A0A2N6PJ23"/>
<accession>A0A2N6PJ23</accession>
<sequence length="557" mass="56908">MNTSPDQQLQLSTAVARAVVRALTAAGVRDVVICPGSRSAPLTYALAQAAAAGRIDTFVRIDERSAAFLALGLAKGHRIAGHPRPVAVVTTSGSAVANLHPAFVEAAYAHLPLIALTADRPARLRGTGANQTLDAQATMLPEALTGCDIPAGAADAEAIAGRCLAAACGAGPGGQPGPVQINVQFDVPLVPTAAEAAADWTAELTCPPVPAPIPVTETVETAQITAAAEALTAAAGETIVLGGDVHGFPLAGLAAALEATGVPILAEPSCPLVDSSAAVPTHPQVLETHPELLDACRRVVVIGKPTLFRSDAKLLASDRQIIRIPAGAEAGLAAALDTEREAGCHSERPAGAGGWSDRWIAAGRKLSGTGGRRAEIVQAALTAAGDVRPHVYAASSSAIRVIAESIHAVPVEKRAHVHASRGLAGIDGLISTATGFSRALDPAVPVRLIIGDLAMLHEIGGLLREAGEELPALQIIVLNDDGGQIFAGLEHGQDHLVPYFQRFFVTPHGRDFADLAAGYGWPYTRAGSPAELAEVLAAGEPGIIEVPLPPVVSPAVR</sequence>
<dbReference type="PANTHER" id="PTHR42916:SF1">
    <property type="entry name" value="PROTEIN PHYLLO, CHLOROPLASTIC"/>
    <property type="match status" value="1"/>
</dbReference>
<comment type="caution">
    <text evidence="9">The sequence shown here is derived from an EMBL/GenBank/DDBJ whole genome shotgun (WGS) entry which is preliminary data.</text>
</comment>
<dbReference type="CDD" id="cd02009">
    <property type="entry name" value="TPP_SHCHC_synthase"/>
    <property type="match status" value="1"/>
</dbReference>
<evidence type="ECO:0000259" key="7">
    <source>
        <dbReference type="Pfam" id="PF02775"/>
    </source>
</evidence>
<organism evidence="9 10">
    <name type="scientific">Brevibacterium luteolum</name>
    <dbReference type="NCBI Taxonomy" id="199591"/>
    <lineage>
        <taxon>Bacteria</taxon>
        <taxon>Bacillati</taxon>
        <taxon>Actinomycetota</taxon>
        <taxon>Actinomycetes</taxon>
        <taxon>Micrococcales</taxon>
        <taxon>Brevibacteriaceae</taxon>
        <taxon>Brevibacterium</taxon>
    </lineage>
</organism>
<dbReference type="PIRSF" id="PIRSF004983">
    <property type="entry name" value="MenD"/>
    <property type="match status" value="1"/>
</dbReference>
<proteinExistence type="inferred from homology"/>
<evidence type="ECO:0000256" key="6">
    <source>
        <dbReference type="HAMAP-Rule" id="MF_01659"/>
    </source>
</evidence>
<comment type="pathway">
    <text evidence="6">Quinol/quinone metabolism; 1,4-dihydroxy-2-naphthoate biosynthesis; 1,4-dihydroxy-2-naphthoate from chorismate: step 2/7.</text>
</comment>
<comment type="similarity">
    <text evidence="6">Belongs to the TPP enzyme family. MenD subfamily.</text>
</comment>
<reference evidence="9 10" key="1">
    <citation type="submission" date="2017-09" db="EMBL/GenBank/DDBJ databases">
        <title>Bacterial strain isolated from the female urinary microbiota.</title>
        <authorList>
            <person name="Thomas-White K."/>
            <person name="Kumar N."/>
            <person name="Forster S."/>
            <person name="Putonti C."/>
            <person name="Lawley T."/>
            <person name="Wolfe A.J."/>
        </authorList>
    </citation>
    <scope>NUCLEOTIDE SEQUENCE [LARGE SCALE GENOMIC DNA]</scope>
    <source>
        <strain evidence="9 10">UMB0680</strain>
    </source>
</reference>
<dbReference type="UniPathway" id="UPA01057">
    <property type="reaction ID" value="UER00164"/>
</dbReference>
<dbReference type="PANTHER" id="PTHR42916">
    <property type="entry name" value="2-SUCCINYL-5-ENOLPYRUVYL-6-HYDROXY-3-CYCLOHEXENE-1-CARBOXYLATE SYNTHASE"/>
    <property type="match status" value="1"/>
</dbReference>
<dbReference type="RefSeq" id="WP_102161390.1">
    <property type="nucleotide sequence ID" value="NZ_PNFZ01000002.1"/>
</dbReference>
<dbReference type="Gene3D" id="3.40.50.970">
    <property type="match status" value="2"/>
</dbReference>
<dbReference type="InterPro" id="IPR011766">
    <property type="entry name" value="TPP_enzyme_TPP-bd"/>
</dbReference>
<comment type="cofactor">
    <cofactor evidence="6">
        <name>thiamine diphosphate</name>
        <dbReference type="ChEBI" id="CHEBI:58937"/>
    </cofactor>
    <text evidence="6">Binds 1 thiamine pyrophosphate per subunit.</text>
</comment>
<keyword evidence="10" id="KW-1185">Reference proteome</keyword>
<dbReference type="Proteomes" id="UP000235703">
    <property type="component" value="Unassembled WGS sequence"/>
</dbReference>
<evidence type="ECO:0000256" key="1">
    <source>
        <dbReference type="ARBA" id="ARBA00022679"/>
    </source>
</evidence>
<dbReference type="HAMAP" id="MF_01659">
    <property type="entry name" value="MenD"/>
    <property type="match status" value="1"/>
</dbReference>
<feature type="domain" description="Thiamine pyrophosphate enzyme N-terminal TPP-binding" evidence="8">
    <location>
        <begin position="15"/>
        <end position="137"/>
    </location>
</feature>
<keyword evidence="4 6" id="KW-0786">Thiamine pyrophosphate</keyword>
<dbReference type="OrthoDB" id="9791859at2"/>
<evidence type="ECO:0000256" key="3">
    <source>
        <dbReference type="ARBA" id="ARBA00022842"/>
    </source>
</evidence>
<dbReference type="GO" id="GO:0000287">
    <property type="term" value="F:magnesium ion binding"/>
    <property type="evidence" value="ECO:0007669"/>
    <property type="project" value="UniProtKB-UniRule"/>
</dbReference>
<gene>
    <name evidence="6 9" type="primary">menD</name>
    <name evidence="9" type="ORF">CJ198_05085</name>
</gene>
<dbReference type="EC" id="2.2.1.9" evidence="6"/>